<dbReference type="OMA" id="PDNGYLM"/>
<keyword evidence="7 9" id="KW-0378">Hydrolase</keyword>
<feature type="domain" description="Uracil-DNA glycosylase-like" evidence="12">
    <location>
        <begin position="48"/>
        <end position="203"/>
    </location>
</feature>
<dbReference type="GO" id="GO:0004844">
    <property type="term" value="F:uracil DNA N-glycosylase activity"/>
    <property type="evidence" value="ECO:0007669"/>
    <property type="project" value="UniProtKB-UniRule"/>
</dbReference>
<dbReference type="AlphaFoldDB" id="A0A2J8AZN1"/>
<dbReference type="NCBIfam" id="NF003588">
    <property type="entry name" value="PRK05254.1-1"/>
    <property type="match status" value="1"/>
</dbReference>
<keyword evidence="9" id="KW-0963">Cytoplasm</keyword>
<dbReference type="SMART" id="SM00987">
    <property type="entry name" value="UreE_C"/>
    <property type="match status" value="1"/>
</dbReference>
<evidence type="ECO:0000256" key="6">
    <source>
        <dbReference type="ARBA" id="ARBA00022763"/>
    </source>
</evidence>
<dbReference type="NCBIfam" id="TIGR00628">
    <property type="entry name" value="ung"/>
    <property type="match status" value="1"/>
</dbReference>
<proteinExistence type="inferred from homology"/>
<evidence type="ECO:0000313" key="13">
    <source>
        <dbReference type="EMBL" id="PNH17983.1"/>
    </source>
</evidence>
<gene>
    <name evidence="9" type="primary">ung</name>
    <name evidence="13" type="ORF">B7R76_06505</name>
</gene>
<evidence type="ECO:0000256" key="9">
    <source>
        <dbReference type="HAMAP-Rule" id="MF_00148"/>
    </source>
</evidence>
<evidence type="ECO:0000313" key="14">
    <source>
        <dbReference type="Proteomes" id="UP000236394"/>
    </source>
</evidence>
<comment type="similarity">
    <text evidence="3 9 11">Belongs to the uracil-DNA glycosylase (UDG) superfamily. UNG family.</text>
</comment>
<name>A0A2J8AZN1_9FIRM</name>
<dbReference type="EMBL" id="NBZD01000004">
    <property type="protein sequence ID" value="PNH17983.1"/>
    <property type="molecule type" value="Genomic_DNA"/>
</dbReference>
<comment type="function">
    <text evidence="2 9 11">Excises uracil residues from the DNA which can arise as a result of misincorporation of dUMP residues by DNA polymerase or due to deamination of cytosine.</text>
</comment>
<dbReference type="PANTHER" id="PTHR11264">
    <property type="entry name" value="URACIL-DNA GLYCOSYLASE"/>
    <property type="match status" value="1"/>
</dbReference>
<sequence>MSAPNGWEPIILSEMQQPYFKELRRFIEAERATYNVYPPPHAVFNSFNYCPPEKVKVVIVGQDPYHQPGQAIGLSFAVRRGVKIPPSLQNIFREQGLTSSHGDLTYWAKQGVFLLNRILTVRENQPMSHAGHGWETFTSHILAHLFSLNRPLVFMLWGKQAQSIRPLHPNPHHLYLTASHPSPLSAYRGFFGCGHFRLANEFLIKNGESPIDWQLPQ</sequence>
<protein>
    <recommendedName>
        <fullName evidence="5 9">Uracil-DNA glycosylase</fullName>
        <shortName evidence="9">UDG</shortName>
        <ecNumber evidence="4 9">3.2.2.27</ecNumber>
    </recommendedName>
</protein>
<dbReference type="HAMAP" id="MF_00148">
    <property type="entry name" value="UDG"/>
    <property type="match status" value="1"/>
</dbReference>
<evidence type="ECO:0000256" key="10">
    <source>
        <dbReference type="PROSITE-ProRule" id="PRU10072"/>
    </source>
</evidence>
<evidence type="ECO:0000256" key="3">
    <source>
        <dbReference type="ARBA" id="ARBA00008184"/>
    </source>
</evidence>
<dbReference type="GO" id="GO:0097510">
    <property type="term" value="P:base-excision repair, AP site formation via deaminated base removal"/>
    <property type="evidence" value="ECO:0007669"/>
    <property type="project" value="TreeGrafter"/>
</dbReference>
<dbReference type="PANTHER" id="PTHR11264:SF0">
    <property type="entry name" value="URACIL-DNA GLYCOSYLASE"/>
    <property type="match status" value="1"/>
</dbReference>
<dbReference type="CDD" id="cd10027">
    <property type="entry name" value="UDG-F1-like"/>
    <property type="match status" value="1"/>
</dbReference>
<dbReference type="SMART" id="SM00986">
    <property type="entry name" value="UDG"/>
    <property type="match status" value="1"/>
</dbReference>
<evidence type="ECO:0000256" key="5">
    <source>
        <dbReference type="ARBA" id="ARBA00018429"/>
    </source>
</evidence>
<dbReference type="Gene3D" id="3.40.470.10">
    <property type="entry name" value="Uracil-DNA glycosylase-like domain"/>
    <property type="match status" value="1"/>
</dbReference>
<keyword evidence="6 9" id="KW-0227">DNA damage</keyword>
<dbReference type="NCBIfam" id="NF003592">
    <property type="entry name" value="PRK05254.1-5"/>
    <property type="match status" value="1"/>
</dbReference>
<evidence type="ECO:0000256" key="4">
    <source>
        <dbReference type="ARBA" id="ARBA00012030"/>
    </source>
</evidence>
<comment type="catalytic activity">
    <reaction evidence="1 9 11">
        <text>Hydrolyzes single-stranded DNA or mismatched double-stranded DNA and polynucleotides, releasing free uracil.</text>
        <dbReference type="EC" id="3.2.2.27"/>
    </reaction>
</comment>
<dbReference type="PROSITE" id="PS00130">
    <property type="entry name" value="U_DNA_GLYCOSYLASE"/>
    <property type="match status" value="1"/>
</dbReference>
<evidence type="ECO:0000259" key="12">
    <source>
        <dbReference type="SMART" id="SM00986"/>
    </source>
</evidence>
<dbReference type="InterPro" id="IPR002043">
    <property type="entry name" value="UDG_fam1"/>
</dbReference>
<dbReference type="InterPro" id="IPR036895">
    <property type="entry name" value="Uracil-DNA_glycosylase-like_sf"/>
</dbReference>
<dbReference type="NCBIfam" id="NF003589">
    <property type="entry name" value="PRK05254.1-2"/>
    <property type="match status" value="1"/>
</dbReference>
<accession>A0A2J8AZN1</accession>
<evidence type="ECO:0000256" key="1">
    <source>
        <dbReference type="ARBA" id="ARBA00001400"/>
    </source>
</evidence>
<feature type="active site" description="Proton acceptor" evidence="9 10">
    <location>
        <position position="63"/>
    </location>
</feature>
<keyword evidence="8 9" id="KW-0234">DNA repair</keyword>
<evidence type="ECO:0000256" key="2">
    <source>
        <dbReference type="ARBA" id="ARBA00002631"/>
    </source>
</evidence>
<reference evidence="14" key="1">
    <citation type="submission" date="2017-04" db="EMBL/GenBank/DDBJ databases">
        <authorList>
            <person name="Bumgarner R.E."/>
            <person name="Fredricks D.N."/>
            <person name="Srinivasan S."/>
        </authorList>
    </citation>
    <scope>NUCLEOTIDE SEQUENCE [LARGE SCALE GENOMIC DNA]</scope>
    <source>
        <strain evidence="14">KA00405</strain>
    </source>
</reference>
<dbReference type="InterPro" id="IPR005122">
    <property type="entry name" value="Uracil-DNA_glycosylase-like"/>
</dbReference>
<evidence type="ECO:0000256" key="11">
    <source>
        <dbReference type="RuleBase" id="RU003780"/>
    </source>
</evidence>
<dbReference type="Proteomes" id="UP000236394">
    <property type="component" value="Unassembled WGS sequence"/>
</dbReference>
<dbReference type="InterPro" id="IPR018085">
    <property type="entry name" value="Ura-DNA_Glyclase_AS"/>
</dbReference>
<organism evidence="13 14">
    <name type="scientific">Mageeibacillus indolicus</name>
    <dbReference type="NCBI Taxonomy" id="884684"/>
    <lineage>
        <taxon>Bacteria</taxon>
        <taxon>Bacillati</taxon>
        <taxon>Bacillota</taxon>
        <taxon>Clostridia</taxon>
        <taxon>Eubacteriales</taxon>
        <taxon>Oscillospiraceae</taxon>
        <taxon>Mageeibacillus</taxon>
    </lineage>
</organism>
<dbReference type="GO" id="GO:0005737">
    <property type="term" value="C:cytoplasm"/>
    <property type="evidence" value="ECO:0007669"/>
    <property type="project" value="UniProtKB-SubCell"/>
</dbReference>
<comment type="caution">
    <text evidence="13">The sequence shown here is derived from an EMBL/GenBank/DDBJ whole genome shotgun (WGS) entry which is preliminary data.</text>
</comment>
<dbReference type="SUPFAM" id="SSF52141">
    <property type="entry name" value="Uracil-DNA glycosylase-like"/>
    <property type="match status" value="1"/>
</dbReference>
<evidence type="ECO:0000256" key="8">
    <source>
        <dbReference type="ARBA" id="ARBA00023204"/>
    </source>
</evidence>
<dbReference type="Pfam" id="PF03167">
    <property type="entry name" value="UDG"/>
    <property type="match status" value="1"/>
</dbReference>
<evidence type="ECO:0000256" key="7">
    <source>
        <dbReference type="ARBA" id="ARBA00022801"/>
    </source>
</evidence>
<comment type="subcellular location">
    <subcellularLocation>
        <location evidence="9">Cytoplasm</location>
    </subcellularLocation>
</comment>
<dbReference type="EC" id="3.2.2.27" evidence="4 9"/>
<dbReference type="RefSeq" id="WP_012992895.1">
    <property type="nucleotide sequence ID" value="NZ_NBZD01000004.1"/>
</dbReference>